<accession>A0A0E3MAY1</accession>
<protein>
    <recommendedName>
        <fullName evidence="3">DUF1904 domain-containing protein</fullName>
    </recommendedName>
</protein>
<keyword evidence="2" id="KW-1185">Reference proteome</keyword>
<dbReference type="Pfam" id="PF08921">
    <property type="entry name" value="DUF1904"/>
    <property type="match status" value="1"/>
</dbReference>
<organism evidence="1 2">
    <name type="scientific">Clostridium scatologenes</name>
    <dbReference type="NCBI Taxonomy" id="1548"/>
    <lineage>
        <taxon>Bacteria</taxon>
        <taxon>Bacillati</taxon>
        <taxon>Bacillota</taxon>
        <taxon>Clostridia</taxon>
        <taxon>Eubacteriales</taxon>
        <taxon>Clostridiaceae</taxon>
        <taxon>Clostridium</taxon>
    </lineage>
</organism>
<reference evidence="1 2" key="1">
    <citation type="journal article" date="2015" name="J. Biotechnol.">
        <title>Complete genome sequence of a malodorant-producing acetogen, Clostridium scatologenes ATCC 25775(T).</title>
        <authorList>
            <person name="Zhu Z."/>
            <person name="Guo T."/>
            <person name="Zheng H."/>
            <person name="Song T."/>
            <person name="Ouyang P."/>
            <person name="Xie J."/>
        </authorList>
    </citation>
    <scope>NUCLEOTIDE SEQUENCE [LARGE SCALE GENOMIC DNA]</scope>
    <source>
        <strain evidence="1 2">ATCC 25775</strain>
    </source>
</reference>
<dbReference type="HOGENOM" id="CLU_168247_0_0_9"/>
<dbReference type="SUPFAM" id="SSF55331">
    <property type="entry name" value="Tautomerase/MIF"/>
    <property type="match status" value="1"/>
</dbReference>
<dbReference type="EMBL" id="CP009933">
    <property type="protein sequence ID" value="AKA71178.1"/>
    <property type="molecule type" value="Genomic_DNA"/>
</dbReference>
<evidence type="ECO:0000313" key="2">
    <source>
        <dbReference type="Proteomes" id="UP000033115"/>
    </source>
</evidence>
<name>A0A0E3MAY1_CLOSL</name>
<dbReference type="STRING" id="1548.CSCA_4053"/>
<dbReference type="InterPro" id="IPR015017">
    <property type="entry name" value="DUF1904"/>
</dbReference>
<gene>
    <name evidence="1" type="ORF">CSCA_4053</name>
</gene>
<dbReference type="Gene3D" id="3.30.429.10">
    <property type="entry name" value="Macrophage Migration Inhibitory Factor"/>
    <property type="match status" value="1"/>
</dbReference>
<sequence length="108" mass="12586">MPQIKIRGIDTKEILPISTELINELKNIIGCPENYFTIEHIPSVFIKNGLINNGYPFVEVAWFDRGQQIQDKVAQCITTFIHNIGYNDVDIFFTVFKENNYYENGKHF</sequence>
<evidence type="ECO:0008006" key="3">
    <source>
        <dbReference type="Google" id="ProtNLM"/>
    </source>
</evidence>
<dbReference type="InterPro" id="IPR014347">
    <property type="entry name" value="Tautomerase/MIF_sf"/>
</dbReference>
<evidence type="ECO:0000313" key="1">
    <source>
        <dbReference type="EMBL" id="AKA71178.1"/>
    </source>
</evidence>
<dbReference type="Proteomes" id="UP000033115">
    <property type="component" value="Chromosome"/>
</dbReference>
<proteinExistence type="predicted"/>
<dbReference type="RefSeq" id="WP_029163786.1">
    <property type="nucleotide sequence ID" value="NZ_CP009933.1"/>
</dbReference>
<dbReference type="KEGG" id="csq:CSCA_4053"/>
<dbReference type="AlphaFoldDB" id="A0A0E3MAY1"/>